<dbReference type="PROSITE" id="PS00380">
    <property type="entry name" value="RHODANESE_1"/>
    <property type="match status" value="1"/>
</dbReference>
<dbReference type="FunFam" id="3.40.250.10:FF:000015">
    <property type="entry name" value="Sulfurtransferase"/>
    <property type="match status" value="1"/>
</dbReference>
<evidence type="ECO:0000256" key="2">
    <source>
        <dbReference type="ARBA" id="ARBA00022490"/>
    </source>
</evidence>
<evidence type="ECO:0000256" key="6">
    <source>
        <dbReference type="RuleBase" id="RU000507"/>
    </source>
</evidence>
<reference evidence="8 9" key="1">
    <citation type="submission" date="2019-03" db="EMBL/GenBank/DDBJ databases">
        <title>Genomic Encyclopedia of Type Strains, Phase IV (KMG-IV): sequencing the most valuable type-strain genomes for metagenomic binning, comparative biology and taxonomic classification.</title>
        <authorList>
            <person name="Goeker M."/>
        </authorList>
    </citation>
    <scope>NUCLEOTIDE SEQUENCE [LARGE SCALE GENOMIC DNA]</scope>
    <source>
        <strain evidence="8 9">DSM 102969</strain>
    </source>
</reference>
<evidence type="ECO:0000313" key="9">
    <source>
        <dbReference type="Proteomes" id="UP000294547"/>
    </source>
</evidence>
<dbReference type="InterPro" id="IPR001763">
    <property type="entry name" value="Rhodanese-like_dom"/>
</dbReference>
<dbReference type="OrthoDB" id="9781034at2"/>
<dbReference type="Pfam" id="PF00581">
    <property type="entry name" value="Rhodanese"/>
    <property type="match status" value="2"/>
</dbReference>
<comment type="catalytic activity">
    <reaction evidence="5">
        <text>2-oxo-3-sulfanylpropanoate + [thioredoxin]-dithiol = [thioredoxin]-disulfide + hydrogen sulfide + pyruvate + H(+)</text>
        <dbReference type="Rhea" id="RHEA:21740"/>
        <dbReference type="Rhea" id="RHEA-COMP:10698"/>
        <dbReference type="Rhea" id="RHEA-COMP:10700"/>
        <dbReference type="ChEBI" id="CHEBI:15361"/>
        <dbReference type="ChEBI" id="CHEBI:15378"/>
        <dbReference type="ChEBI" id="CHEBI:29919"/>
        <dbReference type="ChEBI" id="CHEBI:29950"/>
        <dbReference type="ChEBI" id="CHEBI:50058"/>
        <dbReference type="ChEBI" id="CHEBI:57678"/>
        <dbReference type="EC" id="2.8.1.2"/>
    </reaction>
    <physiologicalReaction direction="left-to-right" evidence="5">
        <dbReference type="Rhea" id="RHEA:21741"/>
    </physiologicalReaction>
</comment>
<dbReference type="RefSeq" id="WP_126536037.1">
    <property type="nucleotide sequence ID" value="NZ_BSPM01000008.1"/>
</dbReference>
<evidence type="ECO:0000256" key="4">
    <source>
        <dbReference type="ARBA" id="ARBA00022737"/>
    </source>
</evidence>
<dbReference type="Gene3D" id="3.40.250.10">
    <property type="entry name" value="Rhodanese-like domain"/>
    <property type="match status" value="2"/>
</dbReference>
<dbReference type="SUPFAM" id="SSF52821">
    <property type="entry name" value="Rhodanese/Cell cycle control phosphatase"/>
    <property type="match status" value="2"/>
</dbReference>
<dbReference type="GO" id="GO:0004792">
    <property type="term" value="F:thiosulfate-cyanide sulfurtransferase activity"/>
    <property type="evidence" value="ECO:0007669"/>
    <property type="project" value="InterPro"/>
</dbReference>
<dbReference type="GO" id="GO:0016784">
    <property type="term" value="F:3-mercaptopyruvate sulfurtransferase activity"/>
    <property type="evidence" value="ECO:0007669"/>
    <property type="project" value="UniProtKB-EC"/>
</dbReference>
<accession>A0A4V3CWN7</accession>
<keyword evidence="2" id="KW-0963">Cytoplasm</keyword>
<name>A0A4V3CWN7_9HYPH</name>
<proteinExistence type="predicted"/>
<comment type="subcellular location">
    <subcellularLocation>
        <location evidence="1">Cytoplasm</location>
    </subcellularLocation>
</comment>
<protein>
    <recommendedName>
        <fullName evidence="6">Sulfurtransferase</fullName>
    </recommendedName>
</protein>
<dbReference type="GO" id="GO:0005737">
    <property type="term" value="C:cytoplasm"/>
    <property type="evidence" value="ECO:0007669"/>
    <property type="project" value="UniProtKB-SubCell"/>
</dbReference>
<keyword evidence="4" id="KW-0677">Repeat</keyword>
<sequence length="283" mass="29999">MPTTRADVLVSVDWLASHLKSPDVVVVDASWHLPTAGRDAHEEYLAGHIPGAVFFDIDTIADTGSDLPHMLPRPEVFSSRMRKLGIGDGQRIVVYDSLGLFSAPRVWWTFKVMGARDVVVLDGGLPAWTEAGHDVESGPVRRPERHFTARLDNSAVRDLAAMKAIVADGSAQVVDARGAPRFRGEAPEPRPGLRGGHMPGAANVPFDRVIADGRLKDPAAVRAAFAEAGVDLDRPIVTSCGSGVTAAVLTMALATAGARAVTLYDGSWTEWGGRDDVPVVGGA</sequence>
<dbReference type="PANTHER" id="PTHR11364">
    <property type="entry name" value="THIOSULFATE SULFERTANSFERASE"/>
    <property type="match status" value="1"/>
</dbReference>
<evidence type="ECO:0000259" key="7">
    <source>
        <dbReference type="PROSITE" id="PS50206"/>
    </source>
</evidence>
<dbReference type="PROSITE" id="PS50206">
    <property type="entry name" value="RHODANESE_3"/>
    <property type="match status" value="2"/>
</dbReference>
<evidence type="ECO:0000313" key="8">
    <source>
        <dbReference type="EMBL" id="TDP87098.1"/>
    </source>
</evidence>
<dbReference type="FunFam" id="3.40.250.10:FF:000001">
    <property type="entry name" value="Sulfurtransferase"/>
    <property type="match status" value="1"/>
</dbReference>
<evidence type="ECO:0000256" key="5">
    <source>
        <dbReference type="ARBA" id="ARBA00051793"/>
    </source>
</evidence>
<dbReference type="AlphaFoldDB" id="A0A4V3CWN7"/>
<keyword evidence="8" id="KW-0670">Pyruvate</keyword>
<dbReference type="InterPro" id="IPR036873">
    <property type="entry name" value="Rhodanese-like_dom_sf"/>
</dbReference>
<comment type="caution">
    <text evidence="8">The sequence shown here is derived from an EMBL/GenBank/DDBJ whole genome shotgun (WGS) entry which is preliminary data.</text>
</comment>
<dbReference type="Proteomes" id="UP000294547">
    <property type="component" value="Unassembled WGS sequence"/>
</dbReference>
<dbReference type="CDD" id="cd01449">
    <property type="entry name" value="TST_Repeat_2"/>
    <property type="match status" value="1"/>
</dbReference>
<dbReference type="PROSITE" id="PS00683">
    <property type="entry name" value="RHODANESE_2"/>
    <property type="match status" value="1"/>
</dbReference>
<dbReference type="CDD" id="cd01448">
    <property type="entry name" value="TST_Repeat_1"/>
    <property type="match status" value="1"/>
</dbReference>
<dbReference type="PANTHER" id="PTHR11364:SF27">
    <property type="entry name" value="SULFURTRANSFERASE"/>
    <property type="match status" value="1"/>
</dbReference>
<evidence type="ECO:0000256" key="3">
    <source>
        <dbReference type="ARBA" id="ARBA00022679"/>
    </source>
</evidence>
<organism evidence="8 9">
    <name type="scientific">Oharaeibacter diazotrophicus</name>
    <dbReference type="NCBI Taxonomy" id="1920512"/>
    <lineage>
        <taxon>Bacteria</taxon>
        <taxon>Pseudomonadati</taxon>
        <taxon>Pseudomonadota</taxon>
        <taxon>Alphaproteobacteria</taxon>
        <taxon>Hyphomicrobiales</taxon>
        <taxon>Pleomorphomonadaceae</taxon>
        <taxon>Oharaeibacter</taxon>
    </lineage>
</organism>
<dbReference type="SMART" id="SM00450">
    <property type="entry name" value="RHOD"/>
    <property type="match status" value="2"/>
</dbReference>
<evidence type="ECO:0000256" key="1">
    <source>
        <dbReference type="ARBA" id="ARBA00004496"/>
    </source>
</evidence>
<gene>
    <name evidence="8" type="ORF">EDD54_0984</name>
</gene>
<dbReference type="NCBIfam" id="NF008557">
    <property type="entry name" value="PRK11493.1"/>
    <property type="match status" value="1"/>
</dbReference>
<feature type="domain" description="Rhodanese" evidence="7">
    <location>
        <begin position="167"/>
        <end position="280"/>
    </location>
</feature>
<feature type="domain" description="Rhodanese" evidence="7">
    <location>
        <begin position="20"/>
        <end position="137"/>
    </location>
</feature>
<dbReference type="EMBL" id="SNXY01000006">
    <property type="protein sequence ID" value="TDP87098.1"/>
    <property type="molecule type" value="Genomic_DNA"/>
</dbReference>
<dbReference type="InterPro" id="IPR045078">
    <property type="entry name" value="TST/MPST-like"/>
</dbReference>
<keyword evidence="9" id="KW-1185">Reference proteome</keyword>
<keyword evidence="3 6" id="KW-0808">Transferase</keyword>
<dbReference type="InterPro" id="IPR001307">
    <property type="entry name" value="Thiosulphate_STrfase_CS"/>
</dbReference>